<evidence type="ECO:0000313" key="2">
    <source>
        <dbReference type="Proteomes" id="UP000028547"/>
    </source>
</evidence>
<reference evidence="1 2" key="1">
    <citation type="submission" date="2014-07" db="EMBL/GenBank/DDBJ databases">
        <title>Draft Genome Sequence of Gephyronic Acid Producer, Cystobacter violaceus Strain Cb vi76.</title>
        <authorList>
            <person name="Stevens D.C."/>
            <person name="Young J."/>
            <person name="Carmichael R."/>
            <person name="Tan J."/>
            <person name="Taylor R.E."/>
        </authorList>
    </citation>
    <scope>NUCLEOTIDE SEQUENCE [LARGE SCALE GENOMIC DNA]</scope>
    <source>
        <strain evidence="1 2">Cb vi76</strain>
    </source>
</reference>
<evidence type="ECO:0008006" key="3">
    <source>
        <dbReference type="Google" id="ProtNLM"/>
    </source>
</evidence>
<gene>
    <name evidence="1" type="ORF">Q664_08095</name>
</gene>
<proteinExistence type="predicted"/>
<dbReference type="AlphaFoldDB" id="A0A084SYL8"/>
<comment type="caution">
    <text evidence="1">The sequence shown here is derived from an EMBL/GenBank/DDBJ whole genome shotgun (WGS) entry which is preliminary data.</text>
</comment>
<protein>
    <recommendedName>
        <fullName evidence="3">IPT/TIG domain-containing protein</fullName>
    </recommendedName>
</protein>
<dbReference type="RefSeq" id="WP_043391741.1">
    <property type="nucleotide sequence ID" value="NZ_JPMI01000046.1"/>
</dbReference>
<name>A0A084SYL8_9BACT</name>
<sequence length="164" mass="17553">MLLHFISDLIRNPELQRQFSKDPDGTMSKANLSEAQREALHKGQLESVMKLLKTELASLEMFAVVWVKAVVQVNSATPSTGSCGNTVQLRVAGDFFTTGTFAALKLSGMDVPAVTQSVENPGGRGSVLHCTLNLPANAPIGVYDLAVVNPDGHYGILPQAFTID</sequence>
<dbReference type="SUPFAM" id="SSF48076">
    <property type="entry name" value="LigA subunit of an aromatic-ring-opening dioxygenase LigAB"/>
    <property type="match status" value="1"/>
</dbReference>
<dbReference type="InterPro" id="IPR036622">
    <property type="entry name" value="LigA_sf"/>
</dbReference>
<organism evidence="1 2">
    <name type="scientific">Archangium violaceum Cb vi76</name>
    <dbReference type="NCBI Taxonomy" id="1406225"/>
    <lineage>
        <taxon>Bacteria</taxon>
        <taxon>Pseudomonadati</taxon>
        <taxon>Myxococcota</taxon>
        <taxon>Myxococcia</taxon>
        <taxon>Myxococcales</taxon>
        <taxon>Cystobacterineae</taxon>
        <taxon>Archangiaceae</taxon>
        <taxon>Archangium</taxon>
    </lineage>
</organism>
<evidence type="ECO:0000313" key="1">
    <source>
        <dbReference type="EMBL" id="KFA93553.1"/>
    </source>
</evidence>
<dbReference type="EMBL" id="JPMI01000046">
    <property type="protein sequence ID" value="KFA93553.1"/>
    <property type="molecule type" value="Genomic_DNA"/>
</dbReference>
<dbReference type="Proteomes" id="UP000028547">
    <property type="component" value="Unassembled WGS sequence"/>
</dbReference>
<accession>A0A084SYL8</accession>